<keyword evidence="3" id="KW-1185">Reference proteome</keyword>
<dbReference type="Pfam" id="PF06585">
    <property type="entry name" value="JHBP"/>
    <property type="match status" value="1"/>
</dbReference>
<dbReference type="InterPro" id="IPR038606">
    <property type="entry name" value="To_sf"/>
</dbReference>
<keyword evidence="1" id="KW-0472">Membrane</keyword>
<feature type="signal peptide" evidence="2">
    <location>
        <begin position="1"/>
        <end position="17"/>
    </location>
</feature>
<dbReference type="PANTHER" id="PTHR11008:SF18">
    <property type="entry name" value="BCDNA.GH05536-RELATED"/>
    <property type="match status" value="1"/>
</dbReference>
<dbReference type="Proteomes" id="UP000504615">
    <property type="component" value="Unplaced"/>
</dbReference>
<feature type="transmembrane region" description="Helical" evidence="1">
    <location>
        <begin position="132"/>
        <end position="151"/>
    </location>
</feature>
<keyword evidence="1" id="KW-1133">Transmembrane helix</keyword>
<gene>
    <name evidence="4" type="primary">LOC105430599</name>
</gene>
<name>A0A8N1SA88_9HYME</name>
<accession>A0A8N1SA88</accession>
<protein>
    <submittedName>
        <fullName evidence="4">Uncharacterized protein LOC105430599</fullName>
    </submittedName>
</protein>
<dbReference type="SMART" id="SM00700">
    <property type="entry name" value="JHBP"/>
    <property type="match status" value="1"/>
</dbReference>
<dbReference type="RefSeq" id="XP_025074908.1">
    <property type="nucleotide sequence ID" value="XM_025219123.1"/>
</dbReference>
<dbReference type="Gene3D" id="3.15.10.30">
    <property type="entry name" value="Haemolymph juvenile hormone binding protein"/>
    <property type="match status" value="1"/>
</dbReference>
<keyword evidence="1" id="KW-0812">Transmembrane</keyword>
<dbReference type="GeneID" id="105430599"/>
<feature type="chain" id="PRO_5035420355" evidence="2">
    <location>
        <begin position="18"/>
        <end position="246"/>
    </location>
</feature>
<evidence type="ECO:0000313" key="3">
    <source>
        <dbReference type="Proteomes" id="UP000504615"/>
    </source>
</evidence>
<evidence type="ECO:0000256" key="2">
    <source>
        <dbReference type="SAM" id="SignalP"/>
    </source>
</evidence>
<organism evidence="3 4">
    <name type="scientific">Pogonomyrmex barbatus</name>
    <name type="common">red harvester ant</name>
    <dbReference type="NCBI Taxonomy" id="144034"/>
    <lineage>
        <taxon>Eukaryota</taxon>
        <taxon>Metazoa</taxon>
        <taxon>Ecdysozoa</taxon>
        <taxon>Arthropoda</taxon>
        <taxon>Hexapoda</taxon>
        <taxon>Insecta</taxon>
        <taxon>Pterygota</taxon>
        <taxon>Neoptera</taxon>
        <taxon>Endopterygota</taxon>
        <taxon>Hymenoptera</taxon>
        <taxon>Apocrita</taxon>
        <taxon>Aculeata</taxon>
        <taxon>Formicoidea</taxon>
        <taxon>Formicidae</taxon>
        <taxon>Myrmicinae</taxon>
        <taxon>Pogonomyrmex</taxon>
    </lineage>
</organism>
<reference evidence="4" key="1">
    <citation type="submission" date="2025-08" db="UniProtKB">
        <authorList>
            <consortium name="RefSeq"/>
        </authorList>
    </citation>
    <scope>IDENTIFICATION</scope>
</reference>
<dbReference type="GO" id="GO:0005615">
    <property type="term" value="C:extracellular space"/>
    <property type="evidence" value="ECO:0007669"/>
    <property type="project" value="TreeGrafter"/>
</dbReference>
<proteinExistence type="predicted"/>
<evidence type="ECO:0000256" key="1">
    <source>
        <dbReference type="SAM" id="Phobius"/>
    </source>
</evidence>
<dbReference type="AlphaFoldDB" id="A0A8N1SA88"/>
<evidence type="ECO:0000313" key="4">
    <source>
        <dbReference type="RefSeq" id="XP_025074908.1"/>
    </source>
</evidence>
<sequence length="246" mass="28320">MLYYMLSVFSFVTLGLSTSGQFTPPLITCKRDSDNYSACLKHAIQEAWPRFNKGIPEISFPPLDPLVFKYGKIIVNSGEIHAEVGFTNLTYIGLSEAHFSDVRTHFLDNDFRLEVNTDTPKLQIKGFSKQRWVLYIIYVIIYVIGPFIISLDDVVGTWDLIGDVVNDTWIVKNFTYPPSPRKFRLNADNLIEGNKVLNDLILGFVNEFWPPLYRTMLPAMIKMWNPWLVDIANNFFSKVSFSQLFP</sequence>
<dbReference type="PANTHER" id="PTHR11008">
    <property type="entry name" value="PROTEIN TAKEOUT-LIKE PROTEIN"/>
    <property type="match status" value="1"/>
</dbReference>
<dbReference type="OrthoDB" id="7544589at2759"/>
<dbReference type="InterPro" id="IPR010562">
    <property type="entry name" value="Haemolymph_juvenile_hormone-bd"/>
</dbReference>
<keyword evidence="2" id="KW-0732">Signal</keyword>